<dbReference type="GO" id="GO:0008270">
    <property type="term" value="F:zinc ion binding"/>
    <property type="evidence" value="ECO:0007669"/>
    <property type="project" value="InterPro"/>
</dbReference>
<dbReference type="GO" id="GO:0000981">
    <property type="term" value="F:DNA-binding transcription factor activity, RNA polymerase II-specific"/>
    <property type="evidence" value="ECO:0007669"/>
    <property type="project" value="InterPro"/>
</dbReference>
<dbReference type="PROSITE" id="PS50048">
    <property type="entry name" value="ZN2_CY6_FUNGAL_2"/>
    <property type="match status" value="1"/>
</dbReference>
<dbReference type="InterPro" id="IPR001138">
    <property type="entry name" value="Zn2Cys6_DnaBD"/>
</dbReference>
<proteinExistence type="predicted"/>
<dbReference type="GO" id="GO:0006351">
    <property type="term" value="P:DNA-templated transcription"/>
    <property type="evidence" value="ECO:0007669"/>
    <property type="project" value="InterPro"/>
</dbReference>
<evidence type="ECO:0000256" key="6">
    <source>
        <dbReference type="SAM" id="Phobius"/>
    </source>
</evidence>
<dbReference type="GO" id="GO:0005634">
    <property type="term" value="C:nucleus"/>
    <property type="evidence" value="ECO:0007669"/>
    <property type="project" value="TreeGrafter"/>
</dbReference>
<dbReference type="GO" id="GO:0000978">
    <property type="term" value="F:RNA polymerase II cis-regulatory region sequence-specific DNA binding"/>
    <property type="evidence" value="ECO:0007669"/>
    <property type="project" value="TreeGrafter"/>
</dbReference>
<accession>A0A135TRW5</accession>
<dbReference type="Gene3D" id="4.10.240.10">
    <property type="entry name" value="Zn(2)-C6 fungal-type DNA-binding domain"/>
    <property type="match status" value="1"/>
</dbReference>
<dbReference type="CDD" id="cd00067">
    <property type="entry name" value="GAL4"/>
    <property type="match status" value="1"/>
</dbReference>
<dbReference type="PANTHER" id="PTHR47424">
    <property type="entry name" value="REGULATORY PROTEIN GAL4"/>
    <property type="match status" value="1"/>
</dbReference>
<reference evidence="8 9" key="1">
    <citation type="submission" date="2014-02" db="EMBL/GenBank/DDBJ databases">
        <title>The genome sequence of Colletotrichum nymphaeae SA-01.</title>
        <authorList>
            <person name="Baroncelli R."/>
            <person name="Thon M.R."/>
        </authorList>
    </citation>
    <scope>NUCLEOTIDE SEQUENCE [LARGE SCALE GENOMIC DNA]</scope>
    <source>
        <strain evidence="8 9">SA-01</strain>
    </source>
</reference>
<feature type="region of interest" description="Disordered" evidence="5">
    <location>
        <begin position="62"/>
        <end position="116"/>
    </location>
</feature>
<feature type="domain" description="Zn(2)-C6 fungal-type" evidence="7">
    <location>
        <begin position="17"/>
        <end position="48"/>
    </location>
</feature>
<dbReference type="AlphaFoldDB" id="A0A135TRW5"/>
<keyword evidence="9" id="KW-1185">Reference proteome</keyword>
<evidence type="ECO:0000256" key="5">
    <source>
        <dbReference type="SAM" id="MobiDB-lite"/>
    </source>
</evidence>
<evidence type="ECO:0000256" key="3">
    <source>
        <dbReference type="ARBA" id="ARBA00023163"/>
    </source>
</evidence>
<organism evidence="8 9">
    <name type="scientific">Colletotrichum nymphaeae SA-01</name>
    <dbReference type="NCBI Taxonomy" id="1460502"/>
    <lineage>
        <taxon>Eukaryota</taxon>
        <taxon>Fungi</taxon>
        <taxon>Dikarya</taxon>
        <taxon>Ascomycota</taxon>
        <taxon>Pezizomycotina</taxon>
        <taxon>Sordariomycetes</taxon>
        <taxon>Hypocreomycetidae</taxon>
        <taxon>Glomerellales</taxon>
        <taxon>Glomerellaceae</taxon>
        <taxon>Colletotrichum</taxon>
        <taxon>Colletotrichum acutatum species complex</taxon>
    </lineage>
</organism>
<name>A0A135TRW5_9PEZI</name>
<keyword evidence="4" id="KW-0539">Nucleus</keyword>
<keyword evidence="6" id="KW-1133">Transmembrane helix</keyword>
<keyword evidence="6" id="KW-0472">Membrane</keyword>
<keyword evidence="6" id="KW-0812">Transmembrane</keyword>
<dbReference type="EMBL" id="JEMN01001036">
    <property type="protein sequence ID" value="KXH50908.1"/>
    <property type="molecule type" value="Genomic_DNA"/>
</dbReference>
<evidence type="ECO:0000313" key="8">
    <source>
        <dbReference type="EMBL" id="KXH50908.1"/>
    </source>
</evidence>
<dbReference type="PANTHER" id="PTHR47424:SF9">
    <property type="entry name" value="TAH-2"/>
    <property type="match status" value="1"/>
</dbReference>
<dbReference type="PROSITE" id="PS00463">
    <property type="entry name" value="ZN2_CY6_FUNGAL_1"/>
    <property type="match status" value="1"/>
</dbReference>
<feature type="compositionally biased region" description="Polar residues" evidence="5">
    <location>
        <begin position="586"/>
        <end position="596"/>
    </location>
</feature>
<dbReference type="SMART" id="SM00906">
    <property type="entry name" value="Fungal_trans"/>
    <property type="match status" value="1"/>
</dbReference>
<keyword evidence="1" id="KW-0479">Metal-binding</keyword>
<keyword evidence="2" id="KW-0805">Transcription regulation</keyword>
<evidence type="ECO:0000256" key="2">
    <source>
        <dbReference type="ARBA" id="ARBA00023015"/>
    </source>
</evidence>
<dbReference type="InterPro" id="IPR036864">
    <property type="entry name" value="Zn2-C6_fun-type_DNA-bd_sf"/>
</dbReference>
<dbReference type="CDD" id="cd12148">
    <property type="entry name" value="fungal_TF_MHR"/>
    <property type="match status" value="1"/>
</dbReference>
<feature type="region of interest" description="Disordered" evidence="5">
    <location>
        <begin position="584"/>
        <end position="611"/>
    </location>
</feature>
<dbReference type="OrthoDB" id="47007at2759"/>
<evidence type="ECO:0000259" key="7">
    <source>
        <dbReference type="PROSITE" id="PS50048"/>
    </source>
</evidence>
<dbReference type="Pfam" id="PF04082">
    <property type="entry name" value="Fungal_trans"/>
    <property type="match status" value="1"/>
</dbReference>
<feature type="transmembrane region" description="Helical" evidence="6">
    <location>
        <begin position="418"/>
        <end position="438"/>
    </location>
</feature>
<dbReference type="SMART" id="SM00066">
    <property type="entry name" value="GAL4"/>
    <property type="match status" value="1"/>
</dbReference>
<protein>
    <submittedName>
        <fullName evidence="8">Fungal specific transcription factor domain-containing protein</fullName>
    </submittedName>
</protein>
<dbReference type="SUPFAM" id="SSF57701">
    <property type="entry name" value="Zn2/Cys6 DNA-binding domain"/>
    <property type="match status" value="1"/>
</dbReference>
<feature type="compositionally biased region" description="Polar residues" evidence="5">
    <location>
        <begin position="72"/>
        <end position="92"/>
    </location>
</feature>
<keyword evidence="3" id="KW-0804">Transcription</keyword>
<evidence type="ECO:0000313" key="9">
    <source>
        <dbReference type="Proteomes" id="UP000070054"/>
    </source>
</evidence>
<dbReference type="Proteomes" id="UP000070054">
    <property type="component" value="Unassembled WGS sequence"/>
</dbReference>
<dbReference type="GO" id="GO:0000435">
    <property type="term" value="P:positive regulation of transcription from RNA polymerase II promoter by galactose"/>
    <property type="evidence" value="ECO:0007669"/>
    <property type="project" value="TreeGrafter"/>
</dbReference>
<dbReference type="InterPro" id="IPR051127">
    <property type="entry name" value="Fungal_SecMet_Regulators"/>
</dbReference>
<evidence type="ECO:0000256" key="1">
    <source>
        <dbReference type="ARBA" id="ARBA00022723"/>
    </source>
</evidence>
<comment type="caution">
    <text evidence="8">The sequence shown here is derived from an EMBL/GenBank/DDBJ whole genome shotgun (WGS) entry which is preliminary data.</text>
</comment>
<dbReference type="InterPro" id="IPR007219">
    <property type="entry name" value="XnlR_reg_dom"/>
</dbReference>
<evidence type="ECO:0000256" key="4">
    <source>
        <dbReference type="ARBA" id="ARBA00023242"/>
    </source>
</evidence>
<feature type="region of interest" description="Disordered" evidence="5">
    <location>
        <begin position="150"/>
        <end position="188"/>
    </location>
</feature>
<sequence length="676" mass="75231">MPTAKVPPSERQRCVKACGNCKARKERCDGQQPCGRCVSRKLQAGCSYARVVAQRRLSRRFEESSSHLSPFHSETPSPSRLQPPQGPITSTLGAVDPLTSADGRSPHHPRAQPRLPVQDADLNLTFCRDSSLLTLLQNVRLLAGKTLGSCTLVDTPRQPPSEPGLSDSSAAISNEPPAKPTVAEASDLSTDTLQTTVSEWLQMSHDNADSTDAPCYLILALGAQLCPEDKDEFSQNYFRYGRLLAVTQFLDTYTISSIRCYLYITMYLLNASKPDSASKYLAMAAGAAYSLGIHRTDVPSDLSNEEVDERERLWKALRKLDLFISSSYGRPISTYETRHLQSEKTCTPVVDLGVICESILLNVYLRRNPSEKFIQHITEQHRSWVSRLSSELEVDGIAFTKHPQGIQHLTLSYVNGSYYLGIMLLTRPFFLDYVSAYVQRSNFNQLTKCDGRAPMEEPSANAAFIQAGVDAAIQTIKLFQAIFAQGQKPKRLPFVVGLVFAAALTLCVALFADLDRVFSIDENLLHCQHLLDRFRDHDAHAGYYAAVVEDLRQTKDQYIERRRAHQMLSLDNVVSEAFGRIPGVSSGPTSTISPSLEAQPRQRSRPSEEGPALEQTIGMLAAARSQHHNEERSEIVPPTELHSPSWMTMLDDIFEVGDVPEPAQLNFDDFSMQFTM</sequence>
<dbReference type="Pfam" id="PF00172">
    <property type="entry name" value="Zn_clus"/>
    <property type="match status" value="1"/>
</dbReference>
<gene>
    <name evidence="8" type="ORF">CNYM01_03362</name>
</gene>
<feature type="transmembrane region" description="Helical" evidence="6">
    <location>
        <begin position="492"/>
        <end position="512"/>
    </location>
</feature>